<evidence type="ECO:0000313" key="1">
    <source>
        <dbReference type="EMBL" id="MBS2964612.1"/>
    </source>
</evidence>
<sequence length="234" mass="24341">MPEAPLLVLWDIDHTLVAITGVGRELYALAFERVTGQPLVHMADMAGRTEQAIIRETLALNSVESAVAFEVFYAALVDAARSLEARFRERGRVLPGARTAMAAFRAGGAVQSLVTGNLPSIAAAKLEAFGLEALVDFEVGGYGDDGSDRAVLVRLAVERSGAKYGHAFKAEHAVVIGDTPHDVRGALEAGAVAVGVATGASDADALAAAGAHVVLPDLRDLAALHEVLLARRAA</sequence>
<keyword evidence="2" id="KW-1185">Reference proteome</keyword>
<dbReference type="Gene3D" id="3.40.50.1000">
    <property type="entry name" value="HAD superfamily/HAD-like"/>
    <property type="match status" value="1"/>
</dbReference>
<dbReference type="SUPFAM" id="SSF56784">
    <property type="entry name" value="HAD-like"/>
    <property type="match status" value="1"/>
</dbReference>
<protein>
    <submittedName>
        <fullName evidence="1">Haloacid dehalogenase-like hydrolase</fullName>
    </submittedName>
</protein>
<dbReference type="Pfam" id="PF12710">
    <property type="entry name" value="HAD"/>
    <property type="match status" value="1"/>
</dbReference>
<dbReference type="RefSeq" id="WP_211468975.1">
    <property type="nucleotide sequence ID" value="NZ_JAGSXH010000055.1"/>
</dbReference>
<comment type="caution">
    <text evidence="1">The sequence shown here is derived from an EMBL/GenBank/DDBJ whole genome shotgun (WGS) entry which is preliminary data.</text>
</comment>
<dbReference type="Proteomes" id="UP000677913">
    <property type="component" value="Unassembled WGS sequence"/>
</dbReference>
<dbReference type="GO" id="GO:0006281">
    <property type="term" value="P:DNA repair"/>
    <property type="evidence" value="ECO:0007669"/>
    <property type="project" value="TreeGrafter"/>
</dbReference>
<organism evidence="1 2">
    <name type="scientific">Actinocrinis puniceicyclus</name>
    <dbReference type="NCBI Taxonomy" id="977794"/>
    <lineage>
        <taxon>Bacteria</taxon>
        <taxon>Bacillati</taxon>
        <taxon>Actinomycetota</taxon>
        <taxon>Actinomycetes</taxon>
        <taxon>Catenulisporales</taxon>
        <taxon>Actinospicaceae</taxon>
        <taxon>Actinocrinis</taxon>
    </lineage>
</organism>
<dbReference type="PANTHER" id="PTHR43434:SF1">
    <property type="entry name" value="PHOSPHOGLYCOLATE PHOSPHATASE"/>
    <property type="match status" value="1"/>
</dbReference>
<dbReference type="InterPro" id="IPR036412">
    <property type="entry name" value="HAD-like_sf"/>
</dbReference>
<evidence type="ECO:0000313" key="2">
    <source>
        <dbReference type="Proteomes" id="UP000677913"/>
    </source>
</evidence>
<name>A0A8J8BC06_9ACTN</name>
<dbReference type="InterPro" id="IPR023214">
    <property type="entry name" value="HAD_sf"/>
</dbReference>
<dbReference type="AlphaFoldDB" id="A0A8J8BC06"/>
<dbReference type="GO" id="GO:0008967">
    <property type="term" value="F:phosphoglycolate phosphatase activity"/>
    <property type="evidence" value="ECO:0007669"/>
    <property type="project" value="TreeGrafter"/>
</dbReference>
<dbReference type="SFLD" id="SFLDG01129">
    <property type="entry name" value="C1.5:_HAD__Beta-PGM__Phosphata"/>
    <property type="match status" value="1"/>
</dbReference>
<proteinExistence type="predicted"/>
<accession>A0A8J8BC06</accession>
<reference evidence="1" key="1">
    <citation type="submission" date="2021-04" db="EMBL/GenBank/DDBJ databases">
        <title>Genome based classification of Actinospica acidithermotolerans sp. nov., an actinobacterium isolated from an Indonesian hot spring.</title>
        <authorList>
            <person name="Kusuma A.B."/>
            <person name="Putra K.E."/>
            <person name="Nafisah S."/>
            <person name="Loh J."/>
            <person name="Nouioui I."/>
            <person name="Goodfellow M."/>
        </authorList>
    </citation>
    <scope>NUCLEOTIDE SEQUENCE</scope>
    <source>
        <strain evidence="1">DSM 45618</strain>
    </source>
</reference>
<keyword evidence="1" id="KW-0378">Hydrolase</keyword>
<dbReference type="SFLD" id="SFLDS00003">
    <property type="entry name" value="Haloacid_Dehalogenase"/>
    <property type="match status" value="1"/>
</dbReference>
<dbReference type="EMBL" id="JAGSXH010000055">
    <property type="protein sequence ID" value="MBS2964612.1"/>
    <property type="molecule type" value="Genomic_DNA"/>
</dbReference>
<dbReference type="Gene3D" id="1.10.150.240">
    <property type="entry name" value="Putative phosphatase, domain 2"/>
    <property type="match status" value="1"/>
</dbReference>
<dbReference type="InterPro" id="IPR050155">
    <property type="entry name" value="HAD-like_hydrolase_sf"/>
</dbReference>
<dbReference type="InterPro" id="IPR023198">
    <property type="entry name" value="PGP-like_dom2"/>
</dbReference>
<gene>
    <name evidence="1" type="ORF">KGA66_16265</name>
</gene>
<dbReference type="PANTHER" id="PTHR43434">
    <property type="entry name" value="PHOSPHOGLYCOLATE PHOSPHATASE"/>
    <property type="match status" value="1"/>
</dbReference>